<dbReference type="InterPro" id="IPR026823">
    <property type="entry name" value="cEGF"/>
</dbReference>
<dbReference type="SUPFAM" id="SSF56436">
    <property type="entry name" value="C-type lectin-like"/>
    <property type="match status" value="1"/>
</dbReference>
<dbReference type="Gene3D" id="2.10.25.10">
    <property type="entry name" value="Laminin"/>
    <property type="match status" value="2"/>
</dbReference>
<dbReference type="GO" id="GO:0005509">
    <property type="term" value="F:calcium ion binding"/>
    <property type="evidence" value="ECO:0007669"/>
    <property type="project" value="InterPro"/>
</dbReference>
<dbReference type="InterPro" id="IPR018097">
    <property type="entry name" value="EGF_Ca-bd_CS"/>
</dbReference>
<feature type="domain" description="C-type lectin" evidence="15">
    <location>
        <begin position="30"/>
        <end position="143"/>
    </location>
</feature>
<evidence type="ECO:0000256" key="4">
    <source>
        <dbReference type="ARBA" id="ARBA00022692"/>
    </source>
</evidence>
<dbReference type="PROSITE" id="PS01187">
    <property type="entry name" value="EGF_CA"/>
    <property type="match status" value="1"/>
</dbReference>
<evidence type="ECO:0000256" key="5">
    <source>
        <dbReference type="ARBA" id="ARBA00022729"/>
    </source>
</evidence>
<dbReference type="PROSITE" id="PS00010">
    <property type="entry name" value="ASX_HYDROXYL"/>
    <property type="match status" value="1"/>
</dbReference>
<dbReference type="CDD" id="cd00054">
    <property type="entry name" value="EGF_CA"/>
    <property type="match status" value="1"/>
</dbReference>
<dbReference type="InterPro" id="IPR009030">
    <property type="entry name" value="Growth_fac_rcpt_cys_sf"/>
</dbReference>
<dbReference type="Gene3D" id="3.10.100.10">
    <property type="entry name" value="Mannose-Binding Protein A, subunit A"/>
    <property type="match status" value="1"/>
</dbReference>
<dbReference type="PANTHER" id="PTHR14789:SF9">
    <property type="entry name" value="THROMBOMODULIN"/>
    <property type="match status" value="1"/>
</dbReference>
<evidence type="ECO:0000256" key="10">
    <source>
        <dbReference type="ARBA" id="ARBA00023157"/>
    </source>
</evidence>
<name>A0A1A8FYV7_9TELE</name>
<evidence type="ECO:0000259" key="15">
    <source>
        <dbReference type="PROSITE" id="PS50041"/>
    </source>
</evidence>
<keyword evidence="2 11" id="KW-0245">EGF-like domain</keyword>
<reference evidence="16" key="1">
    <citation type="submission" date="2016-05" db="EMBL/GenBank/DDBJ databases">
        <authorList>
            <person name="Lavstsen T."/>
            <person name="Jespersen J.S."/>
        </authorList>
    </citation>
    <scope>NUCLEOTIDE SEQUENCE</scope>
    <source>
        <tissue evidence="16">Brain</tissue>
    </source>
</reference>
<dbReference type="PANTHER" id="PTHR14789">
    <property type="entry name" value="CHONDROLECTIN VARIANT CHODLFDELTAE"/>
    <property type="match status" value="1"/>
</dbReference>
<keyword evidence="7" id="KW-0677">Repeat</keyword>
<evidence type="ECO:0000256" key="8">
    <source>
        <dbReference type="ARBA" id="ARBA00022989"/>
    </source>
</evidence>
<dbReference type="InterPro" id="IPR001881">
    <property type="entry name" value="EGF-like_Ca-bd_dom"/>
</dbReference>
<dbReference type="PROSITE" id="PS01186">
    <property type="entry name" value="EGF_2"/>
    <property type="match status" value="1"/>
</dbReference>
<evidence type="ECO:0000256" key="3">
    <source>
        <dbReference type="ARBA" id="ARBA00022553"/>
    </source>
</evidence>
<dbReference type="InterPro" id="IPR051505">
    <property type="entry name" value="C-type_lectin_domain"/>
</dbReference>
<reference evidence="16" key="2">
    <citation type="submission" date="2016-06" db="EMBL/GenBank/DDBJ databases">
        <title>The genome of a short-lived fish provides insights into sex chromosome evolution and the genetic control of aging.</title>
        <authorList>
            <person name="Reichwald K."/>
            <person name="Felder M."/>
            <person name="Petzold A."/>
            <person name="Koch P."/>
            <person name="Groth M."/>
            <person name="Platzer M."/>
        </authorList>
    </citation>
    <scope>NUCLEOTIDE SEQUENCE</scope>
    <source>
        <tissue evidence="16">Brain</tissue>
    </source>
</reference>
<evidence type="ECO:0000256" key="9">
    <source>
        <dbReference type="ARBA" id="ARBA00023136"/>
    </source>
</evidence>
<accession>A0A1A8FYV7</accession>
<dbReference type="Pfam" id="PF12662">
    <property type="entry name" value="cEGF"/>
    <property type="match status" value="1"/>
</dbReference>
<evidence type="ECO:0000256" key="13">
    <source>
        <dbReference type="SAM" id="SignalP"/>
    </source>
</evidence>
<feature type="signal peptide" evidence="13">
    <location>
        <begin position="1"/>
        <end position="18"/>
    </location>
</feature>
<keyword evidence="9 12" id="KW-0472">Membrane</keyword>
<evidence type="ECO:0000256" key="11">
    <source>
        <dbReference type="PROSITE-ProRule" id="PRU00076"/>
    </source>
</evidence>
<organism evidence="16">
    <name type="scientific">Nothobranchius korthausae</name>
    <dbReference type="NCBI Taxonomy" id="1143690"/>
    <lineage>
        <taxon>Eukaryota</taxon>
        <taxon>Metazoa</taxon>
        <taxon>Chordata</taxon>
        <taxon>Craniata</taxon>
        <taxon>Vertebrata</taxon>
        <taxon>Euteleostomi</taxon>
        <taxon>Actinopterygii</taxon>
        <taxon>Neopterygii</taxon>
        <taxon>Teleostei</taxon>
        <taxon>Neoteleostei</taxon>
        <taxon>Acanthomorphata</taxon>
        <taxon>Ovalentaria</taxon>
        <taxon>Atherinomorphae</taxon>
        <taxon>Cyprinodontiformes</taxon>
        <taxon>Nothobranchiidae</taxon>
        <taxon>Nothobranchius</taxon>
    </lineage>
</organism>
<keyword evidence="5 13" id="KW-0732">Signal</keyword>
<dbReference type="SUPFAM" id="SSF57184">
    <property type="entry name" value="Growth factor receptor domain"/>
    <property type="match status" value="1"/>
</dbReference>
<comment type="subcellular location">
    <subcellularLocation>
        <location evidence="1">Membrane</location>
        <topology evidence="1">Single-pass type I membrane protein</topology>
    </subcellularLocation>
</comment>
<keyword evidence="3" id="KW-0597">Phosphoprotein</keyword>
<dbReference type="GO" id="GO:0030246">
    <property type="term" value="F:carbohydrate binding"/>
    <property type="evidence" value="ECO:0007669"/>
    <property type="project" value="UniProtKB-KW"/>
</dbReference>
<proteinExistence type="predicted"/>
<dbReference type="AlphaFoldDB" id="A0A1A8FYV7"/>
<comment type="caution">
    <text evidence="11">Lacks conserved residue(s) required for the propagation of feature annotation.</text>
</comment>
<dbReference type="InterPro" id="IPR016186">
    <property type="entry name" value="C-type_lectin-like/link_sf"/>
</dbReference>
<keyword evidence="10" id="KW-1015">Disulfide bond</keyword>
<keyword evidence="6" id="KW-0430">Lectin</keyword>
<keyword evidence="4 12" id="KW-0812">Transmembrane</keyword>
<evidence type="ECO:0000259" key="14">
    <source>
        <dbReference type="PROSITE" id="PS50026"/>
    </source>
</evidence>
<dbReference type="PROSITE" id="PS50041">
    <property type="entry name" value="C_TYPE_LECTIN_2"/>
    <property type="match status" value="1"/>
</dbReference>
<dbReference type="SMART" id="SM00034">
    <property type="entry name" value="CLECT"/>
    <property type="match status" value="1"/>
</dbReference>
<dbReference type="EMBL" id="HAEB01017429">
    <property type="protein sequence ID" value="SBQ63956.1"/>
    <property type="molecule type" value="Transcribed_RNA"/>
</dbReference>
<keyword evidence="8 12" id="KW-1133">Transmembrane helix</keyword>
<gene>
    <name evidence="16" type="primary">CD93</name>
</gene>
<dbReference type="SMART" id="SM00181">
    <property type="entry name" value="EGF"/>
    <property type="match status" value="3"/>
</dbReference>
<evidence type="ECO:0000256" key="2">
    <source>
        <dbReference type="ARBA" id="ARBA00022536"/>
    </source>
</evidence>
<dbReference type="PROSITE" id="PS50026">
    <property type="entry name" value="EGF_3"/>
    <property type="match status" value="1"/>
</dbReference>
<dbReference type="Pfam" id="PF00008">
    <property type="entry name" value="EGF"/>
    <property type="match status" value="1"/>
</dbReference>
<dbReference type="GO" id="GO:0016020">
    <property type="term" value="C:membrane"/>
    <property type="evidence" value="ECO:0007669"/>
    <property type="project" value="UniProtKB-SubCell"/>
</dbReference>
<feature type="chain" id="PRO_5008370305" evidence="13">
    <location>
        <begin position="19"/>
        <end position="350"/>
    </location>
</feature>
<evidence type="ECO:0000256" key="1">
    <source>
        <dbReference type="ARBA" id="ARBA00004479"/>
    </source>
</evidence>
<dbReference type="Pfam" id="PF00059">
    <property type="entry name" value="Lectin_C"/>
    <property type="match status" value="1"/>
</dbReference>
<dbReference type="SMART" id="SM00179">
    <property type="entry name" value="EGF_CA"/>
    <property type="match status" value="2"/>
</dbReference>
<protein>
    <submittedName>
        <fullName evidence="16">CD93 molecule</fullName>
    </submittedName>
</protein>
<feature type="domain" description="EGF-like" evidence="14">
    <location>
        <begin position="239"/>
        <end position="276"/>
    </location>
</feature>
<evidence type="ECO:0000256" key="7">
    <source>
        <dbReference type="ARBA" id="ARBA00022737"/>
    </source>
</evidence>
<dbReference type="InterPro" id="IPR001304">
    <property type="entry name" value="C-type_lectin-like"/>
</dbReference>
<dbReference type="InterPro" id="IPR000152">
    <property type="entry name" value="EGF-type_Asp/Asn_hydroxyl_site"/>
</dbReference>
<evidence type="ECO:0000256" key="6">
    <source>
        <dbReference type="ARBA" id="ARBA00022734"/>
    </source>
</evidence>
<feature type="transmembrane region" description="Helical" evidence="12">
    <location>
        <begin position="307"/>
        <end position="330"/>
    </location>
</feature>
<evidence type="ECO:0000313" key="16">
    <source>
        <dbReference type="EMBL" id="SBQ63956.1"/>
    </source>
</evidence>
<dbReference type="InterPro" id="IPR016187">
    <property type="entry name" value="CTDL_fold"/>
</dbReference>
<dbReference type="InterPro" id="IPR000742">
    <property type="entry name" value="EGF"/>
</dbReference>
<sequence length="350" mass="38128">MILVVSVLVLLLPDPGLGSGRAGPCLPVCSGGECITVNRDRVDFKTAEEACRNQTGVLLTLQSQNHQRIFEVLTKQAFGNFWIGLRLPSGSCSDLSVPLRGYEWTSGDPNGTYVPSKWTAEAELCSPRCVSLSYQRWEERFCSDHLDGFLCRSEQKFACRGEDRTFRSSAGCSSGPCEQQCSDVAGGFKCSCVRGYRTDLLDPRRCRQFCGEGSCPALCERDRCSCPDGFVLSGRTCEDVDECEMGQCSGGCVNSFGSFMCFCPEGFRLHNEVQCVPVRPAGSDTTPAAEPVSKNGTLKVSTVPEGVFLWIWVVVAVTLVASVVLIRFYVVKRQKRNQPPAAPAEDATGS</sequence>
<evidence type="ECO:0000256" key="12">
    <source>
        <dbReference type="SAM" id="Phobius"/>
    </source>
</evidence>